<organism evidence="2 3">
    <name type="scientific">Limosilactobacillus gastricus PS3</name>
    <dbReference type="NCBI Taxonomy" id="1144300"/>
    <lineage>
        <taxon>Bacteria</taxon>
        <taxon>Bacillati</taxon>
        <taxon>Bacillota</taxon>
        <taxon>Bacilli</taxon>
        <taxon>Lactobacillales</taxon>
        <taxon>Lactobacillaceae</taxon>
        <taxon>Limosilactobacillus</taxon>
    </lineage>
</organism>
<reference evidence="2 3" key="1">
    <citation type="journal article" date="2013" name="Genome Announc.">
        <title>Genome Sequence of Lactobacillus gastricus PS3, a Strain Isolated from Human Milk.</title>
        <authorList>
            <person name="Martin V."/>
            <person name="Cardenas N."/>
            <person name="Jimenez E."/>
            <person name="Maldonado A."/>
            <person name="Rodriguez J.M."/>
            <person name="Fernandez L."/>
        </authorList>
    </citation>
    <scope>NUCLEOTIDE SEQUENCE [LARGE SCALE GENOMIC DNA]</scope>
    <source>
        <strain evidence="2 3">PS3</strain>
    </source>
</reference>
<sequence>MDKVAINQPQQPLTAEEIERVKTRINGIERSWGKMWTDKLKDQIEQQSLWSGGQQLHFSFNDWNPNRQPDSQLGADIGNQAYMLAKKMEQEPINVNLFGNRGTGKTSLALAMIDKVSKDSDKSWLFINTVELANLISRSYQYPESREQLNELYKAITGIRSGDGSWYRKPVDVLVLDDFGTEGGQNSDELRVRRDMQDWLYRASNARIDLQNNQPTGSTIITTNNTSNELLRMYDPKLISRIVTKNPQHVIDFTKAKDVRNG</sequence>
<dbReference type="PATRIC" id="fig|1144300.3.peg.791"/>
<evidence type="ECO:0000259" key="1">
    <source>
        <dbReference type="Pfam" id="PF00004"/>
    </source>
</evidence>
<feature type="domain" description="ATPase AAA-type core" evidence="1">
    <location>
        <begin position="97"/>
        <end position="242"/>
    </location>
</feature>
<dbReference type="Gene3D" id="3.40.50.300">
    <property type="entry name" value="P-loop containing nucleotide triphosphate hydrolases"/>
    <property type="match status" value="1"/>
</dbReference>
<dbReference type="Pfam" id="PF00004">
    <property type="entry name" value="AAA"/>
    <property type="match status" value="1"/>
</dbReference>
<proteinExistence type="predicted"/>
<dbReference type="OrthoDB" id="2307409at2"/>
<dbReference type="GO" id="GO:0016887">
    <property type="term" value="F:ATP hydrolysis activity"/>
    <property type="evidence" value="ECO:0007669"/>
    <property type="project" value="InterPro"/>
</dbReference>
<protein>
    <submittedName>
        <fullName evidence="2">DNA replication protein</fullName>
    </submittedName>
</protein>
<accession>H4GJA4</accession>
<dbReference type="SUPFAM" id="SSF52540">
    <property type="entry name" value="P-loop containing nucleoside triphosphate hydrolases"/>
    <property type="match status" value="1"/>
</dbReference>
<name>H4GJA4_9LACO</name>
<dbReference type="GO" id="GO:0005524">
    <property type="term" value="F:ATP binding"/>
    <property type="evidence" value="ECO:0007669"/>
    <property type="project" value="InterPro"/>
</dbReference>
<evidence type="ECO:0000313" key="3">
    <source>
        <dbReference type="Proteomes" id="UP000004567"/>
    </source>
</evidence>
<gene>
    <name evidence="2" type="ORF">PS3_2256</name>
</gene>
<comment type="caution">
    <text evidence="2">The sequence shown here is derived from an EMBL/GenBank/DDBJ whole genome shotgun (WGS) entry which is preliminary data.</text>
</comment>
<dbReference type="InterPro" id="IPR027417">
    <property type="entry name" value="P-loop_NTPase"/>
</dbReference>
<dbReference type="Proteomes" id="UP000004567">
    <property type="component" value="Unassembled WGS sequence"/>
</dbReference>
<dbReference type="STRING" id="1144300.PS3_2256"/>
<dbReference type="AlphaFoldDB" id="H4GJA4"/>
<dbReference type="EMBL" id="AICN01000031">
    <property type="protein sequence ID" value="EHS87016.1"/>
    <property type="molecule type" value="Genomic_DNA"/>
</dbReference>
<dbReference type="RefSeq" id="WP_007122137.1">
    <property type="nucleotide sequence ID" value="NZ_AICN01000031.1"/>
</dbReference>
<dbReference type="InterPro" id="IPR003959">
    <property type="entry name" value="ATPase_AAA_core"/>
</dbReference>
<evidence type="ECO:0000313" key="2">
    <source>
        <dbReference type="EMBL" id="EHS87016.1"/>
    </source>
</evidence>